<dbReference type="EMBL" id="JACHEJ010000004">
    <property type="protein sequence ID" value="MBB6180133.1"/>
    <property type="molecule type" value="Genomic_DNA"/>
</dbReference>
<evidence type="ECO:0000256" key="4">
    <source>
        <dbReference type="ARBA" id="ARBA00023136"/>
    </source>
</evidence>
<dbReference type="InterPro" id="IPR019133">
    <property type="entry name" value="MIC60"/>
</dbReference>
<feature type="region of interest" description="Disordered" evidence="5">
    <location>
        <begin position="1"/>
        <end position="112"/>
    </location>
</feature>
<dbReference type="Proteomes" id="UP000535501">
    <property type="component" value="Unassembled WGS sequence"/>
</dbReference>
<evidence type="ECO:0008006" key="8">
    <source>
        <dbReference type="Google" id="ProtNLM"/>
    </source>
</evidence>
<keyword evidence="4" id="KW-0472">Membrane</keyword>
<organism evidence="6 7">
    <name type="scientific">Pseudorhizobium flavum</name>
    <dbReference type="NCBI Taxonomy" id="1335061"/>
    <lineage>
        <taxon>Bacteria</taxon>
        <taxon>Pseudomonadati</taxon>
        <taxon>Pseudomonadota</taxon>
        <taxon>Alphaproteobacteria</taxon>
        <taxon>Hyphomicrobiales</taxon>
        <taxon>Rhizobiaceae</taxon>
        <taxon>Rhizobium/Agrobacterium group</taxon>
        <taxon>Pseudorhizobium</taxon>
    </lineage>
</organism>
<feature type="compositionally biased region" description="Basic and acidic residues" evidence="5">
    <location>
        <begin position="1"/>
        <end position="17"/>
    </location>
</feature>
<feature type="compositionally biased region" description="Pro residues" evidence="5">
    <location>
        <begin position="76"/>
        <end position="87"/>
    </location>
</feature>
<keyword evidence="2" id="KW-0812">Transmembrane</keyword>
<dbReference type="AlphaFoldDB" id="A0A7W9YXE7"/>
<accession>A0A7W9YXE7</accession>
<dbReference type="RefSeq" id="WP_077549334.1">
    <property type="nucleotide sequence ID" value="NZ_JACHEJ010000004.1"/>
</dbReference>
<dbReference type="GO" id="GO:0016020">
    <property type="term" value="C:membrane"/>
    <property type="evidence" value="ECO:0007669"/>
    <property type="project" value="UniProtKB-SubCell"/>
</dbReference>
<feature type="compositionally biased region" description="Polar residues" evidence="5">
    <location>
        <begin position="37"/>
        <end position="47"/>
    </location>
</feature>
<keyword evidence="7" id="KW-1185">Reference proteome</keyword>
<protein>
    <recommendedName>
        <fullName evidence="8">Inner membrane protein</fullName>
    </recommendedName>
</protein>
<name>A0A7W9YXE7_9HYPH</name>
<comment type="caution">
    <text evidence="6">The sequence shown here is derived from an EMBL/GenBank/DDBJ whole genome shotgun (WGS) entry which is preliminary data.</text>
</comment>
<evidence type="ECO:0000256" key="2">
    <source>
        <dbReference type="ARBA" id="ARBA00022692"/>
    </source>
</evidence>
<evidence type="ECO:0000313" key="6">
    <source>
        <dbReference type="EMBL" id="MBB6180133.1"/>
    </source>
</evidence>
<dbReference type="Pfam" id="PF09731">
    <property type="entry name" value="Mitofilin"/>
    <property type="match status" value="1"/>
</dbReference>
<gene>
    <name evidence="6" type="ORF">HNQ75_002108</name>
</gene>
<evidence type="ECO:0000313" key="7">
    <source>
        <dbReference type="Proteomes" id="UP000535501"/>
    </source>
</evidence>
<evidence type="ECO:0000256" key="5">
    <source>
        <dbReference type="SAM" id="MobiDB-lite"/>
    </source>
</evidence>
<keyword evidence="3" id="KW-1133">Transmembrane helix</keyword>
<comment type="subcellular location">
    <subcellularLocation>
        <location evidence="1">Membrane</location>
    </subcellularLocation>
</comment>
<proteinExistence type="predicted"/>
<sequence>MEPEKPNRRPKAKKEPTTIDLTAEEASVAEPVRSNDSDNGTDTSPETSFEEKPTAESAAGSLPPQSENADAETSPDPMPTEPQPEPIAAPEDTMAQQEEPAPPARSSGPSASTLVAAGIFGGIVALALAGSMQYSGYLPAAAPPQNSSADIQALRQEVEALRQAPASAPAPAPDPELASRLDALETAVAQRADDSGIEERLASLEQQLQSVQSASQGTASENSARLDELQGRLDTAEAKLNEPGAEEAAARAIAAAALKAAIDRGGAFAGELDTFAAVSPDPQVADQLRPYAEDGVPTHAQLVERFASAREAILDAVSTPQEYQGITSRLMTSALSVVKVRRTGDTQGDSPEAIVSRMQNALQSGDLSAAATEWNALPQEAKDASADFKQALDARIAVNGLIGDALTRAVSETGSQN</sequence>
<evidence type="ECO:0000256" key="1">
    <source>
        <dbReference type="ARBA" id="ARBA00004370"/>
    </source>
</evidence>
<reference evidence="6 7" key="1">
    <citation type="submission" date="2020-08" db="EMBL/GenBank/DDBJ databases">
        <title>Genomic Encyclopedia of Type Strains, Phase IV (KMG-IV): sequencing the most valuable type-strain genomes for metagenomic binning, comparative biology and taxonomic classification.</title>
        <authorList>
            <person name="Goeker M."/>
        </authorList>
    </citation>
    <scope>NUCLEOTIDE SEQUENCE [LARGE SCALE GENOMIC DNA]</scope>
    <source>
        <strain evidence="6 7">DSM 102134</strain>
    </source>
</reference>
<evidence type="ECO:0000256" key="3">
    <source>
        <dbReference type="ARBA" id="ARBA00022989"/>
    </source>
</evidence>